<name>A0A5E7KBT9_PSEFL</name>
<proteinExistence type="predicted"/>
<dbReference type="Proteomes" id="UP000375525">
    <property type="component" value="Unassembled WGS sequence"/>
</dbReference>
<evidence type="ECO:0000313" key="2">
    <source>
        <dbReference type="EMBL" id="VVO99239.1"/>
    </source>
</evidence>
<dbReference type="OrthoDB" id="9793869at2"/>
<dbReference type="InterPro" id="IPR013430">
    <property type="entry name" value="Toxin_antidote_HigA"/>
</dbReference>
<accession>A0A5E7KBT9</accession>
<protein>
    <submittedName>
        <fullName evidence="2">Putative HTH-type transcriptional regulator YbaQ</fullName>
    </submittedName>
</protein>
<reference evidence="2 3" key="1">
    <citation type="submission" date="2019-09" db="EMBL/GenBank/DDBJ databases">
        <authorList>
            <person name="Chandra G."/>
            <person name="Truman W A."/>
        </authorList>
    </citation>
    <scope>NUCLEOTIDE SEQUENCE [LARGE SCALE GENOMIC DNA]</scope>
    <source>
        <strain evidence="2">PS880</strain>
    </source>
</reference>
<dbReference type="AlphaFoldDB" id="A0A5E7KBT9"/>
<dbReference type="PANTHER" id="PTHR36924">
    <property type="entry name" value="ANTITOXIN HIGA-1"/>
    <property type="match status" value="1"/>
</dbReference>
<dbReference type="SUPFAM" id="SSF47413">
    <property type="entry name" value="lambda repressor-like DNA-binding domains"/>
    <property type="match status" value="1"/>
</dbReference>
<dbReference type="GO" id="GO:0003677">
    <property type="term" value="F:DNA binding"/>
    <property type="evidence" value="ECO:0007669"/>
    <property type="project" value="UniProtKB-KW"/>
</dbReference>
<keyword evidence="1" id="KW-0238">DNA-binding</keyword>
<organism evidence="2 3">
    <name type="scientific">Pseudomonas fluorescens</name>
    <dbReference type="NCBI Taxonomy" id="294"/>
    <lineage>
        <taxon>Bacteria</taxon>
        <taxon>Pseudomonadati</taxon>
        <taxon>Pseudomonadota</taxon>
        <taxon>Gammaproteobacteria</taxon>
        <taxon>Pseudomonadales</taxon>
        <taxon>Pseudomonadaceae</taxon>
        <taxon>Pseudomonas</taxon>
    </lineage>
</organism>
<dbReference type="InterPro" id="IPR010982">
    <property type="entry name" value="Lambda_DNA-bd_dom_sf"/>
</dbReference>
<gene>
    <name evidence="2" type="primary">ybaQ</name>
    <name evidence="2" type="ORF">PS880_02723</name>
</gene>
<dbReference type="RefSeq" id="WP_007942364.1">
    <property type="nucleotide sequence ID" value="NZ_CABVIH010000012.1"/>
</dbReference>
<evidence type="ECO:0000313" key="3">
    <source>
        <dbReference type="Proteomes" id="UP000375525"/>
    </source>
</evidence>
<evidence type="ECO:0000256" key="1">
    <source>
        <dbReference type="ARBA" id="ARBA00023125"/>
    </source>
</evidence>
<sequence length="87" mass="9554">MNANGMRPIHPGEILEKEFLEPLGTAVADLQVRLCMSEVEVRELMAQNVGVSPDLANKLSILLNTTPDFWLSLQSTYDARIAEAGRG</sequence>
<dbReference type="EMBL" id="CABVIH010000012">
    <property type="protein sequence ID" value="VVO99239.1"/>
    <property type="molecule type" value="Genomic_DNA"/>
</dbReference>
<dbReference type="PANTHER" id="PTHR36924:SF1">
    <property type="entry name" value="ANTITOXIN HIGA-1"/>
    <property type="match status" value="1"/>
</dbReference>
<dbReference type="Gene3D" id="1.10.260.40">
    <property type="entry name" value="lambda repressor-like DNA-binding domains"/>
    <property type="match status" value="1"/>
</dbReference>
<dbReference type="NCBIfam" id="TIGR02607">
    <property type="entry name" value="antidote_HigA"/>
    <property type="match status" value="1"/>
</dbReference>